<evidence type="ECO:0000313" key="3">
    <source>
        <dbReference type="Proteomes" id="UP000224854"/>
    </source>
</evidence>
<dbReference type="Proteomes" id="UP000224854">
    <property type="component" value="Unassembled WGS sequence"/>
</dbReference>
<organism evidence="2 3">
    <name type="scientific">Ophiocordyceps australis</name>
    <dbReference type="NCBI Taxonomy" id="1399860"/>
    <lineage>
        <taxon>Eukaryota</taxon>
        <taxon>Fungi</taxon>
        <taxon>Dikarya</taxon>
        <taxon>Ascomycota</taxon>
        <taxon>Pezizomycotina</taxon>
        <taxon>Sordariomycetes</taxon>
        <taxon>Hypocreomycetidae</taxon>
        <taxon>Hypocreales</taxon>
        <taxon>Ophiocordycipitaceae</taxon>
        <taxon>Ophiocordyceps</taxon>
    </lineage>
</organism>
<evidence type="ECO:0000313" key="2">
    <source>
        <dbReference type="EMBL" id="PHH69572.1"/>
    </source>
</evidence>
<feature type="compositionally biased region" description="Low complexity" evidence="1">
    <location>
        <begin position="519"/>
        <end position="531"/>
    </location>
</feature>
<proteinExistence type="predicted"/>
<feature type="compositionally biased region" description="Low complexity" evidence="1">
    <location>
        <begin position="68"/>
        <end position="78"/>
    </location>
</feature>
<sequence length="681" mass="73486">MSQDAMSVHGSNGPGLGPSRRLAHLVSKFEILDAMSSVESELRALPPGPTATTARATKTRRAVVSPCSTTPSALSRSSTARRSRMPAPDGHGGGALSPPVSESMSLAGARPRSMVAERRKLFESDAANMATNSIVMNRRSQFERCSNGSAMLPLATSWHSGHSWTPSPPPPRVLREDSSSLNKANNYLSNAHSSNAHSSGLAAARTCPSLVSRFSSPDGDRVPISPSMAIIDRVPLCSPGYQARRACRRDSIGTAPQASPCQEKPLSMCMTPAKLQTQVARSKTPLSVSTGNLTYCTAPSTDTVRIVGQGGGCGVDAANTKAGSDGTTRLRKSTTHTHVGPLRCSPRAATDAVRESRYSRPDVKINAQRSEPRIVEIELPISSTCFVAQAQRGTIYSLGEQAGFVHDDAHADAHAHAHANNAALARDHGHAALHQRIGLYESLSRTHDLHQPVPSISPEPMSRQESAQEHHMHDFEPPRKKSGFESKLRQLSGSWSKSRLARAMARQPADKTADDAARTKTSMTTATTTTTSRRRRRRRFTPAFTSEASSSSVYDQDSVTRLVGRREKRKSLSVGVYEACSRPKSPARVLPWHKTGRRTHACYASVDDGADDVDDDGVDGGEEMRRGRRRVVSRSSGTLVAQVHCSLDQPQPVRAKEMNRLVSLCLEKVKATGRKGRGQSE</sequence>
<protein>
    <submittedName>
        <fullName evidence="2">Uncharacterized protein</fullName>
    </submittedName>
</protein>
<keyword evidence="3" id="KW-1185">Reference proteome</keyword>
<dbReference type="EMBL" id="NJEU01000917">
    <property type="protein sequence ID" value="PHH69572.1"/>
    <property type="molecule type" value="Genomic_DNA"/>
</dbReference>
<gene>
    <name evidence="2" type="ORF">CDD82_7668</name>
</gene>
<feature type="compositionally biased region" description="Basic and acidic residues" evidence="1">
    <location>
        <begin position="466"/>
        <end position="486"/>
    </location>
</feature>
<feature type="region of interest" description="Disordered" evidence="1">
    <location>
        <begin position="41"/>
        <end position="112"/>
    </location>
</feature>
<dbReference type="OrthoDB" id="5084700at2759"/>
<feature type="region of interest" description="Disordered" evidence="1">
    <location>
        <begin position="449"/>
        <end position="486"/>
    </location>
</feature>
<comment type="caution">
    <text evidence="2">The sequence shown here is derived from an EMBL/GenBank/DDBJ whole genome shotgun (WGS) entry which is preliminary data.</text>
</comment>
<feature type="region of interest" description="Disordered" evidence="1">
    <location>
        <begin position="504"/>
        <end position="549"/>
    </location>
</feature>
<accession>A0A2C5YQH2</accession>
<feature type="region of interest" description="Disordered" evidence="1">
    <location>
        <begin position="159"/>
        <end position="178"/>
    </location>
</feature>
<name>A0A2C5YQH2_9HYPO</name>
<feature type="region of interest" description="Disordered" evidence="1">
    <location>
        <begin position="322"/>
        <end position="341"/>
    </location>
</feature>
<evidence type="ECO:0000256" key="1">
    <source>
        <dbReference type="SAM" id="MobiDB-lite"/>
    </source>
</evidence>
<reference evidence="2 3" key="1">
    <citation type="submission" date="2017-06" db="EMBL/GenBank/DDBJ databases">
        <title>Ant-infecting Ophiocordyceps genomes reveal a high diversity of potential behavioral manipulation genes and a possible major role for enterotoxins.</title>
        <authorList>
            <person name="De Bekker C."/>
            <person name="Evans H.C."/>
            <person name="Brachmann A."/>
            <person name="Hughes D.P."/>
        </authorList>
    </citation>
    <scope>NUCLEOTIDE SEQUENCE [LARGE SCALE GENOMIC DNA]</scope>
    <source>
        <strain evidence="2 3">1348a</strain>
    </source>
</reference>
<dbReference type="AlphaFoldDB" id="A0A2C5YQH2"/>
<feature type="compositionally biased region" description="Basic and acidic residues" evidence="1">
    <location>
        <begin position="508"/>
        <end position="518"/>
    </location>
</feature>